<accession>A0A9D8KGA9</accession>
<dbReference type="InterPro" id="IPR014931">
    <property type="entry name" value="DUF1805"/>
</dbReference>
<dbReference type="AlphaFoldDB" id="A0A9D8KGA9"/>
<proteinExistence type="predicted"/>
<organism evidence="1 2">
    <name type="scientific">Candidatus Zymogenus saltonus</name>
    <dbReference type="NCBI Taxonomy" id="2844893"/>
    <lineage>
        <taxon>Bacteria</taxon>
        <taxon>Deltaproteobacteria</taxon>
        <taxon>Candidatus Zymogenia</taxon>
        <taxon>Candidatus Zymogeniales</taxon>
        <taxon>Candidatus Zymogenaceae</taxon>
        <taxon>Candidatus Zymogenus</taxon>
    </lineage>
</organism>
<sequence length="108" mass="11146">MAGEKAEVKVVPVTAKGGPALGIEASWIGSQFVMIIADRGLVACGVIDVSIMDRVGAAVAVARGTPERQLIVVDDLLNAKIQDMTERAGSLGVEVGMTGREALDILSV</sequence>
<dbReference type="Gene3D" id="3.30.1980.10">
    <property type="entry name" value="Hypothetical protein YunC"/>
    <property type="match status" value="1"/>
</dbReference>
<evidence type="ECO:0000313" key="2">
    <source>
        <dbReference type="Proteomes" id="UP000809273"/>
    </source>
</evidence>
<protein>
    <submittedName>
        <fullName evidence="1">DUF1805 domain-containing protein</fullName>
    </submittedName>
</protein>
<dbReference type="InterPro" id="IPR036493">
    <property type="entry name" value="YunC_sf"/>
</dbReference>
<dbReference type="Pfam" id="PF08827">
    <property type="entry name" value="DUF1805"/>
    <property type="match status" value="1"/>
</dbReference>
<dbReference type="Proteomes" id="UP000809273">
    <property type="component" value="Unassembled WGS sequence"/>
</dbReference>
<reference evidence="1" key="1">
    <citation type="journal article" date="2021" name="Environ. Microbiol.">
        <title>Genomic characterization of three novel Desulfobacterota classes expand the metabolic and phylogenetic diversity of the phylum.</title>
        <authorList>
            <person name="Murphy C.L."/>
            <person name="Biggerstaff J."/>
            <person name="Eichhorn A."/>
            <person name="Ewing E."/>
            <person name="Shahan R."/>
            <person name="Soriano D."/>
            <person name="Stewart S."/>
            <person name="VanMol K."/>
            <person name="Walker R."/>
            <person name="Walters P."/>
            <person name="Elshahed M.S."/>
            <person name="Youssef N.H."/>
        </authorList>
    </citation>
    <scope>NUCLEOTIDE SEQUENCE</scope>
    <source>
        <strain evidence="1">Zod_Metabat.24</strain>
    </source>
</reference>
<gene>
    <name evidence="1" type="ORF">JW984_09980</name>
</gene>
<reference evidence="1" key="2">
    <citation type="submission" date="2021-01" db="EMBL/GenBank/DDBJ databases">
        <authorList>
            <person name="Hahn C.R."/>
            <person name="Youssef N.H."/>
            <person name="Elshahed M."/>
        </authorList>
    </citation>
    <scope>NUCLEOTIDE SEQUENCE</scope>
    <source>
        <strain evidence="1">Zod_Metabat.24</strain>
    </source>
</reference>
<name>A0A9D8KGA9_9DELT</name>
<comment type="caution">
    <text evidence="1">The sequence shown here is derived from an EMBL/GenBank/DDBJ whole genome shotgun (WGS) entry which is preliminary data.</text>
</comment>
<evidence type="ECO:0000313" key="1">
    <source>
        <dbReference type="EMBL" id="MBN1573510.1"/>
    </source>
</evidence>
<dbReference type="EMBL" id="JAFGIX010000051">
    <property type="protein sequence ID" value="MBN1573510.1"/>
    <property type="molecule type" value="Genomic_DNA"/>
</dbReference>
<dbReference type="SUPFAM" id="SSF102891">
    <property type="entry name" value="Hypothetical protein Ta1206"/>
    <property type="match status" value="1"/>
</dbReference>